<dbReference type="EMBL" id="JBBPBN010000079">
    <property type="protein sequence ID" value="KAK8983807.1"/>
    <property type="molecule type" value="Genomic_DNA"/>
</dbReference>
<proteinExistence type="predicted"/>
<organism evidence="1 2">
    <name type="scientific">Hibiscus sabdariffa</name>
    <name type="common">roselle</name>
    <dbReference type="NCBI Taxonomy" id="183260"/>
    <lineage>
        <taxon>Eukaryota</taxon>
        <taxon>Viridiplantae</taxon>
        <taxon>Streptophyta</taxon>
        <taxon>Embryophyta</taxon>
        <taxon>Tracheophyta</taxon>
        <taxon>Spermatophyta</taxon>
        <taxon>Magnoliopsida</taxon>
        <taxon>eudicotyledons</taxon>
        <taxon>Gunneridae</taxon>
        <taxon>Pentapetalae</taxon>
        <taxon>rosids</taxon>
        <taxon>malvids</taxon>
        <taxon>Malvales</taxon>
        <taxon>Malvaceae</taxon>
        <taxon>Malvoideae</taxon>
        <taxon>Hibiscus</taxon>
    </lineage>
</organism>
<comment type="caution">
    <text evidence="1">The sequence shown here is derived from an EMBL/GenBank/DDBJ whole genome shotgun (WGS) entry which is preliminary data.</text>
</comment>
<accession>A0ABR2P6D8</accession>
<evidence type="ECO:0000313" key="2">
    <source>
        <dbReference type="Proteomes" id="UP001396334"/>
    </source>
</evidence>
<gene>
    <name evidence="1" type="ORF">V6N11_009591</name>
</gene>
<reference evidence="1 2" key="1">
    <citation type="journal article" date="2024" name="G3 (Bethesda)">
        <title>Genome assembly of Hibiscus sabdariffa L. provides insights into metabolisms of medicinal natural products.</title>
        <authorList>
            <person name="Kim T."/>
        </authorList>
    </citation>
    <scope>NUCLEOTIDE SEQUENCE [LARGE SCALE GENOMIC DNA]</scope>
    <source>
        <strain evidence="1">TK-2024</strain>
        <tissue evidence="1">Old leaves</tissue>
    </source>
</reference>
<dbReference type="Proteomes" id="UP001396334">
    <property type="component" value="Unassembled WGS sequence"/>
</dbReference>
<dbReference type="InterPro" id="IPR036259">
    <property type="entry name" value="MFS_trans_sf"/>
</dbReference>
<name>A0ABR2P6D8_9ROSI</name>
<protein>
    <submittedName>
        <fullName evidence="1">Uncharacterized protein</fullName>
    </submittedName>
</protein>
<sequence length="75" mass="8574">MVESDDIYTGDGTVDINKKPANKEKTGNWKACSFILVKECFERLAYYGMGANLVILSTISENVSIREMWQHRIML</sequence>
<evidence type="ECO:0000313" key="1">
    <source>
        <dbReference type="EMBL" id="KAK8983807.1"/>
    </source>
</evidence>
<dbReference type="Gene3D" id="1.20.1250.20">
    <property type="entry name" value="MFS general substrate transporter like domains"/>
    <property type="match status" value="1"/>
</dbReference>
<keyword evidence="2" id="KW-1185">Reference proteome</keyword>